<evidence type="ECO:0000313" key="4">
    <source>
        <dbReference type="Proteomes" id="UP000324517"/>
    </source>
</evidence>
<gene>
    <name evidence="3" type="ORF">FZC75_19600</name>
</gene>
<evidence type="ECO:0000256" key="1">
    <source>
        <dbReference type="SAM" id="MobiDB-lite"/>
    </source>
</evidence>
<dbReference type="EMBL" id="VTET01000013">
    <property type="protein sequence ID" value="TYS67284.1"/>
    <property type="molecule type" value="Genomic_DNA"/>
</dbReference>
<dbReference type="AlphaFoldDB" id="A0A5D4SZ41"/>
<dbReference type="RefSeq" id="WP_148980441.1">
    <property type="nucleotide sequence ID" value="NZ_JBNILM010000011.1"/>
</dbReference>
<feature type="region of interest" description="Disordered" evidence="1">
    <location>
        <begin position="1"/>
        <end position="22"/>
    </location>
</feature>
<dbReference type="Proteomes" id="UP000324517">
    <property type="component" value="Unassembled WGS sequence"/>
</dbReference>
<keyword evidence="2" id="KW-0472">Membrane</keyword>
<feature type="transmembrane region" description="Helical" evidence="2">
    <location>
        <begin position="93"/>
        <end position="114"/>
    </location>
</feature>
<keyword evidence="2" id="KW-1133">Transmembrane helix</keyword>
<protein>
    <submittedName>
        <fullName evidence="3">Uncharacterized protein</fullName>
    </submittedName>
</protein>
<proteinExistence type="predicted"/>
<evidence type="ECO:0000256" key="2">
    <source>
        <dbReference type="SAM" id="Phobius"/>
    </source>
</evidence>
<keyword evidence="2" id="KW-0812">Transmembrane</keyword>
<accession>A0A5D4SZ41</accession>
<evidence type="ECO:0000313" key="3">
    <source>
        <dbReference type="EMBL" id="TYS67284.1"/>
    </source>
</evidence>
<name>A0A5D4SZ41_9BACI</name>
<comment type="caution">
    <text evidence="3">The sequence shown here is derived from an EMBL/GenBank/DDBJ whole genome shotgun (WGS) entry which is preliminary data.</text>
</comment>
<sequence length="121" mass="13517">MGNSGNVYSLDDKKEKKEGLRNKALDTAKDITEKSTEAFKESVKSFTDLGKDFSKTIRYGMGKRTETVIHMYDTSEDKAEREDIRKGELKKSYCQYGLMGLGLGCGTAIAITWIKSNSKLS</sequence>
<feature type="compositionally biased region" description="Basic and acidic residues" evidence="1">
    <location>
        <begin position="10"/>
        <end position="22"/>
    </location>
</feature>
<reference evidence="3 4" key="1">
    <citation type="submission" date="2019-08" db="EMBL/GenBank/DDBJ databases">
        <title>Bacillus genomes from the desert of Cuatro Cienegas, Coahuila.</title>
        <authorList>
            <person name="Olmedo-Alvarez G."/>
        </authorList>
    </citation>
    <scope>NUCLEOTIDE SEQUENCE [LARGE SCALE GENOMIC DNA]</scope>
    <source>
        <strain evidence="3 4">CH98b_3T</strain>
    </source>
</reference>
<dbReference type="OrthoDB" id="9891320at2"/>
<organism evidence="3 4">
    <name type="scientific">Sutcliffiella horikoshii</name>
    <dbReference type="NCBI Taxonomy" id="79883"/>
    <lineage>
        <taxon>Bacteria</taxon>
        <taxon>Bacillati</taxon>
        <taxon>Bacillota</taxon>
        <taxon>Bacilli</taxon>
        <taxon>Bacillales</taxon>
        <taxon>Bacillaceae</taxon>
        <taxon>Sutcliffiella</taxon>
    </lineage>
</organism>